<gene>
    <name evidence="1" type="primary">56</name>
    <name evidence="1" type="ORF">SEA_NAMO_56</name>
</gene>
<accession>A0A411CR77</accession>
<organism evidence="1 2">
    <name type="scientific">Streptomyces phage Namo</name>
    <dbReference type="NCBI Taxonomy" id="2510518"/>
    <lineage>
        <taxon>Viruses</taxon>
        <taxon>Duplodnaviria</taxon>
        <taxon>Heunggongvirae</taxon>
        <taxon>Uroviricota</taxon>
        <taxon>Caudoviricetes</taxon>
        <taxon>Rimavirus</taxon>
        <taxon>Rimavirus rima</taxon>
    </lineage>
</organism>
<evidence type="ECO:0000313" key="1">
    <source>
        <dbReference type="EMBL" id="QAY16354.1"/>
    </source>
</evidence>
<protein>
    <submittedName>
        <fullName evidence="1">Uncharacterized protein</fullName>
    </submittedName>
</protein>
<proteinExistence type="predicted"/>
<name>A0A411CR77_9CAUD</name>
<sequence>MVGTLFGRTALRMTTRVIPKSVRDKVFDKTVEKASAFTVRRIESAMSYGERKMWEWSGEERPTDDGKYRRYRR</sequence>
<dbReference type="EMBL" id="MK433260">
    <property type="protein sequence ID" value="QAY16354.1"/>
    <property type="molecule type" value="Genomic_DNA"/>
</dbReference>
<reference evidence="1 2" key="1">
    <citation type="submission" date="2019-01" db="EMBL/GenBank/DDBJ databases">
        <authorList>
            <person name="Dinh T.D."/>
            <person name="Chiu J."/>
            <person name="Hale R."/>
            <person name="Nayek S."/>
            <person name="Kim T."/>
            <person name="Hughes L.E."/>
            <person name="Garlena R.A."/>
            <person name="Russell D.A."/>
            <person name="Pope W.H."/>
            <person name="Jacobs-Sera D."/>
            <person name="Hatfull G.F."/>
        </authorList>
    </citation>
    <scope>NUCLEOTIDE SEQUENCE [LARGE SCALE GENOMIC DNA]</scope>
</reference>
<evidence type="ECO:0000313" key="2">
    <source>
        <dbReference type="Proteomes" id="UP000289786"/>
    </source>
</evidence>
<dbReference type="Proteomes" id="UP000289786">
    <property type="component" value="Segment"/>
</dbReference>